<keyword evidence="2" id="KW-0464">Manganese</keyword>
<reference evidence="5" key="1">
    <citation type="journal article" date="2017" name="Biotechnol. Biofuels">
        <title>Evaluation of environmental bacterial communities as a factor affecting the growth of duckweed Lemna minor.</title>
        <authorList>
            <person name="Ishizawa H."/>
            <person name="Kuroda M."/>
            <person name="Morikawa M."/>
            <person name="Ike M."/>
        </authorList>
    </citation>
    <scope>NUCLEOTIDE SEQUENCE [LARGE SCALE GENOMIC DNA]</scope>
    <source>
        <strain evidence="5">H3</strain>
    </source>
</reference>
<dbReference type="Pfam" id="PF07687">
    <property type="entry name" value="M20_dimer"/>
    <property type="match status" value="1"/>
</dbReference>
<dbReference type="CDD" id="cd05666">
    <property type="entry name" value="M20_Acy1-like"/>
    <property type="match status" value="1"/>
</dbReference>
<dbReference type="GO" id="GO:0046872">
    <property type="term" value="F:metal ion binding"/>
    <property type="evidence" value="ECO:0007669"/>
    <property type="project" value="UniProtKB-KW"/>
</dbReference>
<sequence>MFSPILPGIQSIADEMITLRRQLHAHPELGFEEFNTSRLVREKLQAWGYEVQHGIGGTGVVASLHCGKGPSIGLRADMDALPIQEESGRAWASQVAGKMHACGHDGHTAILLAAACELARRRSFAGTLHLFFQPAEEGHGGSGAKRMLDEGLFQRFPCDAIFALHNMPGMPLGSFGFRAGPFMASTDTITIRLHGTGGHGAMPQSAVDPVVTASALVMALQTIVSRNVSPLDVAVVTVGALLAGDAANVIPASAELRLTVRALKPDIRELLHLRIRQLAEQHAAAYGATAEITFEHGYPVLFNDDVITRQASLLAREYLGAANVQEDIPPLTGSEDFAYWLEQVPGCYFIVGNGDEEGGCMVHNPGYDFNDNALPLAASYWVRLVEYWLAPEHPPAAVAG</sequence>
<reference evidence="4 5" key="2">
    <citation type="journal article" date="2017" name="Genome Announc.">
        <title>Draft genome sequence of Aquitalea magnusonii strain H3, a plant growth-promoting bacterium of duckweed Lemna minor.</title>
        <authorList>
            <person name="Ishizawa H."/>
            <person name="Kuroda M."/>
            <person name="Ike M."/>
        </authorList>
    </citation>
    <scope>NUCLEOTIDE SEQUENCE [LARGE SCALE GENOMIC DNA]</scope>
    <source>
        <strain evidence="4 5">H3</strain>
    </source>
</reference>
<dbReference type="GO" id="GO:0019877">
    <property type="term" value="P:diaminopimelate biosynthetic process"/>
    <property type="evidence" value="ECO:0007669"/>
    <property type="project" value="UniProtKB-ARBA"/>
</dbReference>
<reference evidence="5" key="3">
    <citation type="journal article" date="2017" name="Plant Physiol. Biochem.">
        <title>Differential oxidative and antioxidative response of duckweed Lemna minor toward plant growth promoting/inhibiting bacteria.</title>
        <authorList>
            <person name="Ishizawa H."/>
            <person name="Kuroda M."/>
            <person name="Morikawa M."/>
            <person name="Ike M."/>
        </authorList>
    </citation>
    <scope>NUCLEOTIDE SEQUENCE [LARGE SCALE GENOMIC DNA]</scope>
    <source>
        <strain evidence="5">H3</strain>
    </source>
</reference>
<evidence type="ECO:0000256" key="1">
    <source>
        <dbReference type="ARBA" id="ARBA00022801"/>
    </source>
</evidence>
<dbReference type="PANTHER" id="PTHR11014">
    <property type="entry name" value="PEPTIDASE M20 FAMILY MEMBER"/>
    <property type="match status" value="1"/>
</dbReference>
<dbReference type="NCBIfam" id="TIGR01891">
    <property type="entry name" value="amidohydrolases"/>
    <property type="match status" value="1"/>
</dbReference>
<dbReference type="PANTHER" id="PTHR11014:SF63">
    <property type="entry name" value="METALLOPEPTIDASE, PUTATIVE (AFU_ORTHOLOGUE AFUA_6G09600)-RELATED"/>
    <property type="match status" value="1"/>
</dbReference>
<protein>
    <submittedName>
        <fullName evidence="4">N-acyl-L-amino acid amidohydrolase</fullName>
        <ecNumber evidence="4">3.5.1.14</ecNumber>
    </submittedName>
</protein>
<evidence type="ECO:0000313" key="5">
    <source>
        <dbReference type="Proteomes" id="UP000198290"/>
    </source>
</evidence>
<dbReference type="SUPFAM" id="SSF55031">
    <property type="entry name" value="Bacterial exopeptidase dimerisation domain"/>
    <property type="match status" value="1"/>
</dbReference>
<feature type="binding site" evidence="2">
    <location>
        <position position="104"/>
    </location>
    <ligand>
        <name>Mn(2+)</name>
        <dbReference type="ChEBI" id="CHEBI:29035"/>
        <label>2</label>
    </ligand>
</feature>
<feature type="binding site" evidence="2">
    <location>
        <position position="363"/>
    </location>
    <ligand>
        <name>Mn(2+)</name>
        <dbReference type="ChEBI" id="CHEBI:29035"/>
        <label>2</label>
    </ligand>
</feature>
<dbReference type="OrthoDB" id="8875216at2"/>
<comment type="cofactor">
    <cofactor evidence="2">
        <name>Mn(2+)</name>
        <dbReference type="ChEBI" id="CHEBI:29035"/>
    </cofactor>
    <text evidence="2">The Mn(2+) ion enhances activity.</text>
</comment>
<dbReference type="KEGG" id="amah:DLM_3768"/>
<evidence type="ECO:0000313" key="4">
    <source>
        <dbReference type="EMBL" id="BBF87352.1"/>
    </source>
</evidence>
<dbReference type="AlphaFoldDB" id="A0A3G9GNU8"/>
<dbReference type="GO" id="GO:0050118">
    <property type="term" value="F:N-acetyldiaminopimelate deacetylase activity"/>
    <property type="evidence" value="ECO:0007669"/>
    <property type="project" value="UniProtKB-ARBA"/>
</dbReference>
<dbReference type="STRING" id="332411.VI06_05750"/>
<dbReference type="SUPFAM" id="SSF53187">
    <property type="entry name" value="Zn-dependent exopeptidases"/>
    <property type="match status" value="1"/>
</dbReference>
<dbReference type="FunFam" id="3.30.70.360:FF:000001">
    <property type="entry name" value="N-acetyldiaminopimelate deacetylase"/>
    <property type="match status" value="1"/>
</dbReference>
<dbReference type="InterPro" id="IPR002933">
    <property type="entry name" value="Peptidase_M20"/>
</dbReference>
<organism evidence="4 5">
    <name type="scientific">Aquitalea magnusonii</name>
    <dbReference type="NCBI Taxonomy" id="332411"/>
    <lineage>
        <taxon>Bacteria</taxon>
        <taxon>Pseudomonadati</taxon>
        <taxon>Pseudomonadota</taxon>
        <taxon>Betaproteobacteria</taxon>
        <taxon>Neisseriales</taxon>
        <taxon>Chromobacteriaceae</taxon>
        <taxon>Aquitalea</taxon>
    </lineage>
</organism>
<dbReference type="InterPro" id="IPR017439">
    <property type="entry name" value="Amidohydrolase"/>
</dbReference>
<keyword evidence="1 4" id="KW-0378">Hydrolase</keyword>
<dbReference type="InterPro" id="IPR036264">
    <property type="entry name" value="Bact_exopeptidase_dim_dom"/>
</dbReference>
<feature type="domain" description="Peptidase M20 dimerisation" evidence="3">
    <location>
        <begin position="189"/>
        <end position="286"/>
    </location>
</feature>
<keyword evidence="5" id="KW-1185">Reference proteome</keyword>
<accession>A0A3G9GNU8</accession>
<evidence type="ECO:0000259" key="3">
    <source>
        <dbReference type="Pfam" id="PF07687"/>
    </source>
</evidence>
<name>A0A3G9GNU8_9NEIS</name>
<dbReference type="Proteomes" id="UP000198290">
    <property type="component" value="Chromosome"/>
</dbReference>
<dbReference type="EMBL" id="AP018823">
    <property type="protein sequence ID" value="BBF87352.1"/>
    <property type="molecule type" value="Genomic_DNA"/>
</dbReference>
<dbReference type="Pfam" id="PF01546">
    <property type="entry name" value="Peptidase_M20"/>
    <property type="match status" value="1"/>
</dbReference>
<keyword evidence="2" id="KW-0479">Metal-binding</keyword>
<proteinExistence type="predicted"/>
<feature type="binding site" evidence="2">
    <location>
        <position position="165"/>
    </location>
    <ligand>
        <name>Mn(2+)</name>
        <dbReference type="ChEBI" id="CHEBI:29035"/>
        <label>2</label>
    </ligand>
</feature>
<dbReference type="PIRSF" id="PIRSF005962">
    <property type="entry name" value="Pept_M20D_amidohydro"/>
    <property type="match status" value="1"/>
</dbReference>
<dbReference type="Gene3D" id="3.40.630.10">
    <property type="entry name" value="Zn peptidases"/>
    <property type="match status" value="1"/>
</dbReference>
<evidence type="ECO:0000256" key="2">
    <source>
        <dbReference type="PIRSR" id="PIRSR005962-1"/>
    </source>
</evidence>
<dbReference type="EC" id="3.5.1.14" evidence="4"/>
<dbReference type="InterPro" id="IPR011650">
    <property type="entry name" value="Peptidase_M20_dimer"/>
</dbReference>
<feature type="binding site" evidence="2">
    <location>
        <position position="137"/>
    </location>
    <ligand>
        <name>Mn(2+)</name>
        <dbReference type="ChEBI" id="CHEBI:29035"/>
        <label>2</label>
    </ligand>
</feature>
<feature type="binding site" evidence="2">
    <location>
        <position position="102"/>
    </location>
    <ligand>
        <name>Mn(2+)</name>
        <dbReference type="ChEBI" id="CHEBI:29035"/>
        <label>2</label>
    </ligand>
</feature>
<gene>
    <name evidence="4" type="ORF">DLM_3768</name>
</gene>
<dbReference type="RefSeq" id="WP_089082560.1">
    <property type="nucleotide sequence ID" value="NZ_AP018823.1"/>
</dbReference>
<dbReference type="GO" id="GO:0004046">
    <property type="term" value="F:aminoacylase activity"/>
    <property type="evidence" value="ECO:0007669"/>
    <property type="project" value="UniProtKB-EC"/>
</dbReference>
<dbReference type="Gene3D" id="3.30.70.360">
    <property type="match status" value="1"/>
</dbReference>